<keyword evidence="1" id="KW-0863">Zinc-finger</keyword>
<reference evidence="3 4" key="1">
    <citation type="submission" date="2019-01" db="EMBL/GenBank/DDBJ databases">
        <title>Sequencing of cultivated peanut Arachis hypogaea provides insights into genome evolution and oil improvement.</title>
        <authorList>
            <person name="Chen X."/>
        </authorList>
    </citation>
    <scope>NUCLEOTIDE SEQUENCE [LARGE SCALE GENOMIC DNA]</scope>
    <source>
        <strain evidence="4">cv. Fuhuasheng</strain>
        <tissue evidence="3">Leaves</tissue>
    </source>
</reference>
<dbReference type="InterPro" id="IPR025836">
    <property type="entry name" value="Zn_knuckle_CX2CX4HX4C"/>
</dbReference>
<evidence type="ECO:0000259" key="2">
    <source>
        <dbReference type="PROSITE" id="PS50158"/>
    </source>
</evidence>
<evidence type="ECO:0000256" key="1">
    <source>
        <dbReference type="PROSITE-ProRule" id="PRU00047"/>
    </source>
</evidence>
<protein>
    <recommendedName>
        <fullName evidence="2">CCHC-type domain-containing protein</fullName>
    </recommendedName>
</protein>
<organism evidence="3 4">
    <name type="scientific">Arachis hypogaea</name>
    <name type="common">Peanut</name>
    <dbReference type="NCBI Taxonomy" id="3818"/>
    <lineage>
        <taxon>Eukaryota</taxon>
        <taxon>Viridiplantae</taxon>
        <taxon>Streptophyta</taxon>
        <taxon>Embryophyta</taxon>
        <taxon>Tracheophyta</taxon>
        <taxon>Spermatophyta</taxon>
        <taxon>Magnoliopsida</taxon>
        <taxon>eudicotyledons</taxon>
        <taxon>Gunneridae</taxon>
        <taxon>Pentapetalae</taxon>
        <taxon>rosids</taxon>
        <taxon>fabids</taxon>
        <taxon>Fabales</taxon>
        <taxon>Fabaceae</taxon>
        <taxon>Papilionoideae</taxon>
        <taxon>50 kb inversion clade</taxon>
        <taxon>dalbergioids sensu lato</taxon>
        <taxon>Dalbergieae</taxon>
        <taxon>Pterocarpus clade</taxon>
        <taxon>Arachis</taxon>
    </lineage>
</organism>
<name>A0A444YIP9_ARAHY</name>
<sequence length="91" mass="10831">MEVTKALPTGFWMSRDNLPDTRIHFKYERLQDAYCLNCGVLGHGRKECNKERVMTSWNWDMPKYTAGMGSIKQKQFMLQRRRRRSSATKKK</sequence>
<dbReference type="Pfam" id="PF14392">
    <property type="entry name" value="zf-CCHC_4"/>
    <property type="match status" value="1"/>
</dbReference>
<dbReference type="AlphaFoldDB" id="A0A444YIP9"/>
<dbReference type="PROSITE" id="PS50158">
    <property type="entry name" value="ZF_CCHC"/>
    <property type="match status" value="1"/>
</dbReference>
<comment type="caution">
    <text evidence="3">The sequence shown here is derived from an EMBL/GenBank/DDBJ whole genome shotgun (WGS) entry which is preliminary data.</text>
</comment>
<keyword evidence="1" id="KW-0479">Metal-binding</keyword>
<evidence type="ECO:0000313" key="3">
    <source>
        <dbReference type="EMBL" id="RYR01749.1"/>
    </source>
</evidence>
<evidence type="ECO:0000313" key="4">
    <source>
        <dbReference type="Proteomes" id="UP000289738"/>
    </source>
</evidence>
<keyword evidence="4" id="KW-1185">Reference proteome</keyword>
<proteinExistence type="predicted"/>
<dbReference type="Proteomes" id="UP000289738">
    <property type="component" value="Chromosome B06"/>
</dbReference>
<dbReference type="SUPFAM" id="SSF57756">
    <property type="entry name" value="Retrovirus zinc finger-like domains"/>
    <property type="match status" value="1"/>
</dbReference>
<dbReference type="GO" id="GO:0008270">
    <property type="term" value="F:zinc ion binding"/>
    <property type="evidence" value="ECO:0007669"/>
    <property type="project" value="UniProtKB-KW"/>
</dbReference>
<keyword evidence="1" id="KW-0862">Zinc</keyword>
<dbReference type="InterPro" id="IPR036875">
    <property type="entry name" value="Znf_CCHC_sf"/>
</dbReference>
<dbReference type="EMBL" id="SDMP01000016">
    <property type="protein sequence ID" value="RYR01749.1"/>
    <property type="molecule type" value="Genomic_DNA"/>
</dbReference>
<feature type="domain" description="CCHC-type" evidence="2">
    <location>
        <begin position="35"/>
        <end position="48"/>
    </location>
</feature>
<dbReference type="GO" id="GO:0003676">
    <property type="term" value="F:nucleic acid binding"/>
    <property type="evidence" value="ECO:0007669"/>
    <property type="project" value="InterPro"/>
</dbReference>
<accession>A0A444YIP9</accession>
<gene>
    <name evidence="3" type="ORF">Ahy_B06g080614</name>
</gene>
<dbReference type="InterPro" id="IPR001878">
    <property type="entry name" value="Znf_CCHC"/>
</dbReference>